<dbReference type="InterPro" id="IPR014470">
    <property type="entry name" value="UCP01500"/>
</dbReference>
<keyword evidence="1" id="KW-1133">Transmembrane helix</keyword>
<evidence type="ECO:0000313" key="2">
    <source>
        <dbReference type="EMBL" id="AHC99771.1"/>
    </source>
</evidence>
<dbReference type="KEGG" id="lmd:METH_02730"/>
<dbReference type="Pfam" id="PF10028">
    <property type="entry name" value="DUF2270"/>
    <property type="match status" value="1"/>
</dbReference>
<gene>
    <name evidence="2" type="ORF">METH_02730</name>
</gene>
<dbReference type="STRING" id="999552.METH_02730"/>
<accession>V9VSF8</accession>
<sequence length="257" mass="28859">MPPAKFDTDQKGAKYLPGSGKNSTLAFMATAKTEQTAAENRAPLTSAEIGALAHLYRGEIYRSTVWRTRLDTTTNWSVVTLGVALSISFSSPNASPLPLILVGVLIIFFLMLEARRYRYFNVFRARARWMETHFYTPMLIEGDLHLEKHWQDVLAADYLRPEYHVGVMTAIGRRIRRNYFWILLIQSMAYGGKLAVHPAGVQSWQQVLDRADIGPFPGELVLGTGIFYVLLWGGIAWWSANTDAARARKRSSATSMG</sequence>
<feature type="transmembrane region" description="Helical" evidence="1">
    <location>
        <begin position="220"/>
        <end position="240"/>
    </location>
</feature>
<evidence type="ECO:0000313" key="3">
    <source>
        <dbReference type="Proteomes" id="UP000018780"/>
    </source>
</evidence>
<dbReference type="AlphaFoldDB" id="V9VSF8"/>
<name>V9VSF8_9RHOB</name>
<keyword evidence="1" id="KW-0472">Membrane</keyword>
<dbReference type="PATRIC" id="fig|999552.6.peg.543"/>
<dbReference type="HOGENOM" id="CLU_089301_0_0_5"/>
<protein>
    <submittedName>
        <fullName evidence="2">Membrane protein</fullName>
    </submittedName>
</protein>
<keyword evidence="3" id="KW-1185">Reference proteome</keyword>
<feature type="transmembrane region" description="Helical" evidence="1">
    <location>
        <begin position="97"/>
        <end position="114"/>
    </location>
</feature>
<keyword evidence="1" id="KW-0812">Transmembrane</keyword>
<reference evidence="2 3" key="1">
    <citation type="submission" date="2013-09" db="EMBL/GenBank/DDBJ databases">
        <authorList>
            <consortium name="DOE Joint Genome Institute"/>
            <person name="Klenk H.-P."/>
            <person name="Huntemann M."/>
            <person name="Han J."/>
            <person name="Chen A."/>
            <person name="Kyrpides N."/>
            <person name="Mavromatis K."/>
            <person name="Markowitz V."/>
            <person name="Palaniappan K."/>
            <person name="Ivanova N."/>
            <person name="Schaumberg A."/>
            <person name="Pati A."/>
            <person name="Liolios K."/>
            <person name="Nordberg H.P."/>
            <person name="Cantor M.N."/>
            <person name="Hua S.X."/>
            <person name="Woyke T."/>
        </authorList>
    </citation>
    <scope>NUCLEOTIDE SEQUENCE [LARGE SCALE GENOMIC DNA]</scope>
    <source>
        <strain evidence="2 3">DSM 14336</strain>
    </source>
</reference>
<organism evidence="2 3">
    <name type="scientific">Leisingera methylohalidivorans DSM 14336</name>
    <dbReference type="NCBI Taxonomy" id="999552"/>
    <lineage>
        <taxon>Bacteria</taxon>
        <taxon>Pseudomonadati</taxon>
        <taxon>Pseudomonadota</taxon>
        <taxon>Alphaproteobacteria</taxon>
        <taxon>Rhodobacterales</taxon>
        <taxon>Roseobacteraceae</taxon>
        <taxon>Leisingera</taxon>
    </lineage>
</organism>
<feature type="transmembrane region" description="Helical" evidence="1">
    <location>
        <begin position="179"/>
        <end position="200"/>
    </location>
</feature>
<proteinExistence type="predicted"/>
<dbReference type="EMBL" id="CP006773">
    <property type="protein sequence ID" value="AHC99771.1"/>
    <property type="molecule type" value="Genomic_DNA"/>
</dbReference>
<evidence type="ECO:0000256" key="1">
    <source>
        <dbReference type="SAM" id="Phobius"/>
    </source>
</evidence>
<dbReference type="Proteomes" id="UP000018780">
    <property type="component" value="Chromosome"/>
</dbReference>